<comment type="caution">
    <text evidence="2">The sequence shown here is derived from an EMBL/GenBank/DDBJ whole genome shotgun (WGS) entry which is preliminary data.</text>
</comment>
<evidence type="ECO:0000313" key="2">
    <source>
        <dbReference type="EMBL" id="RDY29548.1"/>
    </source>
</evidence>
<gene>
    <name evidence="2" type="ORF">CG710_018160</name>
</gene>
<sequence length="347" mass="41509">MSKKFSIILPCYNVESYIDKCLDTLIRQTIGLENLELICINDASTDSTLSLLMSYEQQYPDSIIIINLPTNQRQGGARNIGLQYASGEYISFFDSDDWADLRLYEKVYEKAKQYDCDIVHFECFDFVKDDTFIPSSISTGSNSRLITIENETQRKFFLENVINERFLECSCRNKIYKKNFLLDTNVSFPSHCVLEEPLFVYPLYFYTKRFYVLEERLYYYRYNPFGTMQHTLNQTSKWLDHIKVHLLLFEELEKRGLITQFHDEIELYYLWNLYIETIGFIFRHTNHFPMDLYEYIRESTLTCFPNFSFNTYINRPEYDLLKKSLHSLYVKLNQEQLNALKPTWITL</sequence>
<dbReference type="Gene3D" id="3.90.550.10">
    <property type="entry name" value="Spore Coat Polysaccharide Biosynthesis Protein SpsA, Chain A"/>
    <property type="match status" value="1"/>
</dbReference>
<reference evidence="2 3" key="1">
    <citation type="journal article" date="2017" name="Genome Announc.">
        <title>Draft Genome Sequence of a Sporulating and Motile Strain of Lachnotalea glycerini Isolated from Water in Quebec City, Canada.</title>
        <authorList>
            <person name="Maheux A.F."/>
            <person name="Boudreau D.K."/>
            <person name="Berube E."/>
            <person name="Boissinot M."/>
            <person name="Raymond F."/>
            <person name="Brodeur S."/>
            <person name="Corbeil J."/>
            <person name="Isabel S."/>
            <person name="Omar R.F."/>
            <person name="Bergeron M.G."/>
        </authorList>
    </citation>
    <scope>NUCLEOTIDE SEQUENCE [LARGE SCALE GENOMIC DNA]</scope>
    <source>
        <strain evidence="2 3">CCRI-19302</strain>
    </source>
</reference>
<dbReference type="EMBL" id="NOKA02000065">
    <property type="protein sequence ID" value="RDY29548.1"/>
    <property type="molecule type" value="Genomic_DNA"/>
</dbReference>
<feature type="domain" description="Glycosyltransferase 2-like" evidence="1">
    <location>
        <begin position="6"/>
        <end position="179"/>
    </location>
</feature>
<dbReference type="Proteomes" id="UP000216411">
    <property type="component" value="Unassembled WGS sequence"/>
</dbReference>
<dbReference type="CDD" id="cd00761">
    <property type="entry name" value="Glyco_tranf_GTA_type"/>
    <property type="match status" value="1"/>
</dbReference>
<dbReference type="PANTHER" id="PTHR22916:SF3">
    <property type="entry name" value="UDP-GLCNAC:BETAGAL BETA-1,3-N-ACETYLGLUCOSAMINYLTRANSFERASE-LIKE PROTEIN 1"/>
    <property type="match status" value="1"/>
</dbReference>
<dbReference type="AlphaFoldDB" id="A0A371JA67"/>
<dbReference type="Pfam" id="PF00535">
    <property type="entry name" value="Glycos_transf_2"/>
    <property type="match status" value="1"/>
</dbReference>
<evidence type="ECO:0000313" key="3">
    <source>
        <dbReference type="Proteomes" id="UP000216411"/>
    </source>
</evidence>
<evidence type="ECO:0000259" key="1">
    <source>
        <dbReference type="Pfam" id="PF00535"/>
    </source>
</evidence>
<dbReference type="RefSeq" id="WP_094377169.1">
    <property type="nucleotide sequence ID" value="NZ_NOKA02000065.1"/>
</dbReference>
<keyword evidence="3" id="KW-1185">Reference proteome</keyword>
<keyword evidence="2" id="KW-0808">Transferase</keyword>
<accession>A0A371JA67</accession>
<dbReference type="SUPFAM" id="SSF53448">
    <property type="entry name" value="Nucleotide-diphospho-sugar transferases"/>
    <property type="match status" value="1"/>
</dbReference>
<dbReference type="InterPro" id="IPR029044">
    <property type="entry name" value="Nucleotide-diphossugar_trans"/>
</dbReference>
<organism evidence="2 3">
    <name type="scientific">Lachnotalea glycerini</name>
    <dbReference type="NCBI Taxonomy" id="1763509"/>
    <lineage>
        <taxon>Bacteria</taxon>
        <taxon>Bacillati</taxon>
        <taxon>Bacillota</taxon>
        <taxon>Clostridia</taxon>
        <taxon>Lachnospirales</taxon>
        <taxon>Lachnospiraceae</taxon>
        <taxon>Lachnotalea</taxon>
    </lineage>
</organism>
<proteinExistence type="predicted"/>
<name>A0A371JA67_9FIRM</name>
<dbReference type="GO" id="GO:0016758">
    <property type="term" value="F:hexosyltransferase activity"/>
    <property type="evidence" value="ECO:0007669"/>
    <property type="project" value="UniProtKB-ARBA"/>
</dbReference>
<protein>
    <submittedName>
        <fullName evidence="2">Glycosyltransferase family 2 protein</fullName>
    </submittedName>
</protein>
<dbReference type="OrthoDB" id="9807674at2"/>
<dbReference type="InterPro" id="IPR001173">
    <property type="entry name" value="Glyco_trans_2-like"/>
</dbReference>
<dbReference type="PANTHER" id="PTHR22916">
    <property type="entry name" value="GLYCOSYLTRANSFERASE"/>
    <property type="match status" value="1"/>
</dbReference>